<keyword evidence="7 11" id="KW-0862">Zinc</keyword>
<dbReference type="GO" id="GO:0046872">
    <property type="term" value="F:metal ion binding"/>
    <property type="evidence" value="ECO:0007669"/>
    <property type="project" value="UniProtKB-KW"/>
</dbReference>
<feature type="transmembrane region" description="Helical" evidence="11">
    <location>
        <begin position="386"/>
        <end position="406"/>
    </location>
</feature>
<dbReference type="GO" id="GO:0004222">
    <property type="term" value="F:metalloendopeptidase activity"/>
    <property type="evidence" value="ECO:0007669"/>
    <property type="project" value="InterPro"/>
</dbReference>
<comment type="cofactor">
    <cofactor evidence="1 11">
        <name>Zn(2+)</name>
        <dbReference type="ChEBI" id="CHEBI:29105"/>
    </cofactor>
</comment>
<dbReference type="PROSITE" id="PS50106">
    <property type="entry name" value="PDZ"/>
    <property type="match status" value="1"/>
</dbReference>
<evidence type="ECO:0000256" key="3">
    <source>
        <dbReference type="ARBA" id="ARBA00007931"/>
    </source>
</evidence>
<evidence type="ECO:0000256" key="10">
    <source>
        <dbReference type="ARBA" id="ARBA00023136"/>
    </source>
</evidence>
<feature type="domain" description="PDZ" evidence="12">
    <location>
        <begin position="230"/>
        <end position="261"/>
    </location>
</feature>
<dbReference type="InterPro" id="IPR008915">
    <property type="entry name" value="Peptidase_M50"/>
</dbReference>
<dbReference type="CDD" id="cd06163">
    <property type="entry name" value="S2P-M50_PDZ_RseP-like"/>
    <property type="match status" value="2"/>
</dbReference>
<evidence type="ECO:0000256" key="8">
    <source>
        <dbReference type="ARBA" id="ARBA00022989"/>
    </source>
</evidence>
<gene>
    <name evidence="13" type="primary">rseP</name>
    <name evidence="13" type="ORF">NCTC11091_01051</name>
</gene>
<dbReference type="PANTHER" id="PTHR42837">
    <property type="entry name" value="REGULATOR OF SIGMA-E PROTEASE RSEP"/>
    <property type="match status" value="1"/>
</dbReference>
<dbReference type="PANTHER" id="PTHR42837:SF2">
    <property type="entry name" value="MEMBRANE METALLOPROTEASE ARASP2, CHLOROPLASTIC-RELATED"/>
    <property type="match status" value="1"/>
</dbReference>
<evidence type="ECO:0000259" key="12">
    <source>
        <dbReference type="PROSITE" id="PS50106"/>
    </source>
</evidence>
<keyword evidence="8 11" id="KW-1133">Transmembrane helix</keyword>
<sequence length="459" mass="49535">MTLLMTILAAIVVLGPLVALHEWGHYIVARLCGVKVLTYSIGFGPKLISWTSRKTGINYALSALPLGGYVKMLDEREGEVAAHERHLAFNNQTPLKKIAVVAAGPLMNLLIAMLLFWVILLVPKTMLATKIGSIAPNTPASHAALAVGDEITAIDQTRVQNWQDINFALADRMGETGKIVLTVNNAQGTHDVDVPITRFLQAENNHDKQAAESPIDGFGAIPWQPKITPVIQAIMPDSAAARQGLQVGDTITAVNGQPIDDWLSFANIVRQNPETLLHITVMRDMQPVTLQIMPQGKKDVMGNRVGQIGAQAKTGNIQIPAEYQQTVRYTPVQAAGKAVTQMADLSLMTLKFMGKMLTGQIGVENLSGPITIAKVAHQSFGINWQAVLSFMAVVSLSLAVLNLLPIPVLDGGHIVLYAYEAVFGKPMPERVQAIGMNIGLVLLGGFMILAISNDISRLF</sequence>
<keyword evidence="5 11" id="KW-0812">Transmembrane</keyword>
<name>A0A378Q7R0_9GAMM</name>
<dbReference type="InterPro" id="IPR004387">
    <property type="entry name" value="Pept_M50_Zn"/>
</dbReference>
<dbReference type="EC" id="3.4.24.-" evidence="11"/>
<feature type="transmembrane region" description="Helical" evidence="11">
    <location>
        <begin position="433"/>
        <end position="451"/>
    </location>
</feature>
<evidence type="ECO:0000256" key="6">
    <source>
        <dbReference type="ARBA" id="ARBA00022801"/>
    </source>
</evidence>
<keyword evidence="10 11" id="KW-0472">Membrane</keyword>
<dbReference type="InterPro" id="IPR001478">
    <property type="entry name" value="PDZ"/>
</dbReference>
<dbReference type="GO" id="GO:0016020">
    <property type="term" value="C:membrane"/>
    <property type="evidence" value="ECO:0007669"/>
    <property type="project" value="UniProtKB-SubCell"/>
</dbReference>
<organism evidence="13 14">
    <name type="scientific">Faucicola atlantae</name>
    <dbReference type="NCBI Taxonomy" id="34059"/>
    <lineage>
        <taxon>Bacteria</taxon>
        <taxon>Pseudomonadati</taxon>
        <taxon>Pseudomonadota</taxon>
        <taxon>Gammaproteobacteria</taxon>
        <taxon>Moraxellales</taxon>
        <taxon>Moraxellaceae</taxon>
        <taxon>Faucicola</taxon>
    </lineage>
</organism>
<comment type="similarity">
    <text evidence="3 11">Belongs to the peptidase M50B family.</text>
</comment>
<dbReference type="Pfam" id="PF17820">
    <property type="entry name" value="PDZ_6"/>
    <property type="match status" value="1"/>
</dbReference>
<feature type="transmembrane region" description="Helical" evidence="11">
    <location>
        <begin position="98"/>
        <end position="122"/>
    </location>
</feature>
<evidence type="ECO:0000256" key="2">
    <source>
        <dbReference type="ARBA" id="ARBA00004141"/>
    </source>
</evidence>
<dbReference type="CDD" id="cd23081">
    <property type="entry name" value="cpPDZ_EcRseP-like"/>
    <property type="match status" value="1"/>
</dbReference>
<evidence type="ECO:0000256" key="1">
    <source>
        <dbReference type="ARBA" id="ARBA00001947"/>
    </source>
</evidence>
<evidence type="ECO:0000256" key="4">
    <source>
        <dbReference type="ARBA" id="ARBA00022670"/>
    </source>
</evidence>
<dbReference type="AlphaFoldDB" id="A0A378Q7R0"/>
<dbReference type="Pfam" id="PF02163">
    <property type="entry name" value="Peptidase_M50"/>
    <property type="match status" value="1"/>
</dbReference>
<evidence type="ECO:0000256" key="7">
    <source>
        <dbReference type="ARBA" id="ARBA00022833"/>
    </source>
</evidence>
<dbReference type="SMART" id="SM00228">
    <property type="entry name" value="PDZ"/>
    <property type="match status" value="2"/>
</dbReference>
<evidence type="ECO:0000313" key="13">
    <source>
        <dbReference type="EMBL" id="STY95257.1"/>
    </source>
</evidence>
<dbReference type="EMBL" id="UGQA01000001">
    <property type="protein sequence ID" value="STY95257.1"/>
    <property type="molecule type" value="Genomic_DNA"/>
</dbReference>
<dbReference type="SUPFAM" id="SSF50156">
    <property type="entry name" value="PDZ domain-like"/>
    <property type="match status" value="2"/>
</dbReference>
<dbReference type="NCBIfam" id="TIGR00054">
    <property type="entry name" value="RIP metalloprotease RseP"/>
    <property type="match status" value="1"/>
</dbReference>
<reference evidence="13 14" key="1">
    <citation type="submission" date="2018-06" db="EMBL/GenBank/DDBJ databases">
        <authorList>
            <consortium name="Pathogen Informatics"/>
            <person name="Doyle S."/>
        </authorList>
    </citation>
    <scope>NUCLEOTIDE SEQUENCE [LARGE SCALE GENOMIC DNA]</scope>
    <source>
        <strain evidence="13 14">NCTC11091</strain>
    </source>
</reference>
<comment type="subcellular location">
    <subcellularLocation>
        <location evidence="2">Membrane</location>
        <topology evidence="2">Multi-pass membrane protein</topology>
    </subcellularLocation>
</comment>
<evidence type="ECO:0000256" key="5">
    <source>
        <dbReference type="ARBA" id="ARBA00022692"/>
    </source>
</evidence>
<dbReference type="Proteomes" id="UP000255193">
    <property type="component" value="Unassembled WGS sequence"/>
</dbReference>
<proteinExistence type="inferred from homology"/>
<dbReference type="InterPro" id="IPR041489">
    <property type="entry name" value="PDZ_6"/>
</dbReference>
<dbReference type="InterPro" id="IPR036034">
    <property type="entry name" value="PDZ_sf"/>
</dbReference>
<keyword evidence="11" id="KW-0479">Metal-binding</keyword>
<protein>
    <recommendedName>
        <fullName evidence="11">Zinc metalloprotease</fullName>
        <ecNumber evidence="11">3.4.24.-</ecNumber>
    </recommendedName>
</protein>
<keyword evidence="4 13" id="KW-0645">Protease</keyword>
<dbReference type="RefSeq" id="WP_067058839.1">
    <property type="nucleotide sequence ID" value="NZ_MXAO01000008.1"/>
</dbReference>
<keyword evidence="6 11" id="KW-0378">Hydrolase</keyword>
<evidence type="ECO:0000313" key="14">
    <source>
        <dbReference type="Proteomes" id="UP000255193"/>
    </source>
</evidence>
<keyword evidence="9 11" id="KW-0482">Metalloprotease</keyword>
<accession>A0A378Q7R0</accession>
<dbReference type="GO" id="GO:0006508">
    <property type="term" value="P:proteolysis"/>
    <property type="evidence" value="ECO:0007669"/>
    <property type="project" value="UniProtKB-KW"/>
</dbReference>
<evidence type="ECO:0000256" key="9">
    <source>
        <dbReference type="ARBA" id="ARBA00023049"/>
    </source>
</evidence>
<dbReference type="Gene3D" id="2.30.42.10">
    <property type="match status" value="2"/>
</dbReference>
<evidence type="ECO:0000256" key="11">
    <source>
        <dbReference type="RuleBase" id="RU362031"/>
    </source>
</evidence>